<dbReference type="RefSeq" id="WP_344551588.1">
    <property type="nucleotide sequence ID" value="NZ_BAAANS010000010.1"/>
</dbReference>
<feature type="compositionally biased region" description="Low complexity" evidence="2">
    <location>
        <begin position="1"/>
        <end position="12"/>
    </location>
</feature>
<proteinExistence type="predicted"/>
<dbReference type="PANTHER" id="PTHR30143">
    <property type="entry name" value="ACID HYDRATASE"/>
    <property type="match status" value="1"/>
</dbReference>
<dbReference type="Proteomes" id="UP001500897">
    <property type="component" value="Unassembled WGS sequence"/>
</dbReference>
<gene>
    <name evidence="4" type="ORF">GCM10009759_19980</name>
</gene>
<dbReference type="PANTHER" id="PTHR30143:SF0">
    <property type="entry name" value="2-KETO-4-PENTENOATE HYDRATASE"/>
    <property type="match status" value="1"/>
</dbReference>
<evidence type="ECO:0000313" key="5">
    <source>
        <dbReference type="Proteomes" id="UP001500897"/>
    </source>
</evidence>
<dbReference type="InterPro" id="IPR050772">
    <property type="entry name" value="Hydratase-Decarb/MhpD_sf"/>
</dbReference>
<protein>
    <submittedName>
        <fullName evidence="4">Fumarylacetoacetate hydrolase family protein</fullName>
    </submittedName>
</protein>
<evidence type="ECO:0000259" key="3">
    <source>
        <dbReference type="Pfam" id="PF01557"/>
    </source>
</evidence>
<keyword evidence="5" id="KW-1185">Reference proteome</keyword>
<evidence type="ECO:0000313" key="4">
    <source>
        <dbReference type="EMBL" id="GAA2093441.1"/>
    </source>
</evidence>
<dbReference type="InterPro" id="IPR011234">
    <property type="entry name" value="Fumarylacetoacetase-like_C"/>
</dbReference>
<keyword evidence="4" id="KW-0378">Hydrolase</keyword>
<feature type="region of interest" description="Disordered" evidence="2">
    <location>
        <begin position="1"/>
        <end position="20"/>
    </location>
</feature>
<feature type="domain" description="Fumarylacetoacetase-like C-terminal" evidence="3">
    <location>
        <begin position="97"/>
        <end position="279"/>
    </location>
</feature>
<comment type="caution">
    <text evidence="4">The sequence shown here is derived from an EMBL/GenBank/DDBJ whole genome shotgun (WGS) entry which is preliminary data.</text>
</comment>
<dbReference type="SUPFAM" id="SSF56529">
    <property type="entry name" value="FAH"/>
    <property type="match status" value="1"/>
</dbReference>
<evidence type="ECO:0000256" key="2">
    <source>
        <dbReference type="SAM" id="MobiDB-lite"/>
    </source>
</evidence>
<evidence type="ECO:0000256" key="1">
    <source>
        <dbReference type="ARBA" id="ARBA00023239"/>
    </source>
</evidence>
<accession>A0ABP5I3V5</accession>
<keyword evidence="1" id="KW-0456">Lyase</keyword>
<dbReference type="Gene3D" id="3.90.850.10">
    <property type="entry name" value="Fumarylacetoacetase-like, C-terminal domain"/>
    <property type="match status" value="1"/>
</dbReference>
<dbReference type="GO" id="GO:0016787">
    <property type="term" value="F:hydrolase activity"/>
    <property type="evidence" value="ECO:0007669"/>
    <property type="project" value="UniProtKB-KW"/>
</dbReference>
<name>A0ABP5I3V5_9ACTN</name>
<organism evidence="4 5">
    <name type="scientific">Kitasatospora saccharophila</name>
    <dbReference type="NCBI Taxonomy" id="407973"/>
    <lineage>
        <taxon>Bacteria</taxon>
        <taxon>Bacillati</taxon>
        <taxon>Actinomycetota</taxon>
        <taxon>Actinomycetes</taxon>
        <taxon>Kitasatosporales</taxon>
        <taxon>Streptomycetaceae</taxon>
        <taxon>Kitasatospora</taxon>
    </lineage>
</organism>
<dbReference type="InterPro" id="IPR036663">
    <property type="entry name" value="Fumarylacetoacetase_C_sf"/>
</dbReference>
<dbReference type="EMBL" id="BAAANS010000010">
    <property type="protein sequence ID" value="GAA2093441.1"/>
    <property type="molecule type" value="Genomic_DNA"/>
</dbReference>
<reference evidence="5" key="1">
    <citation type="journal article" date="2019" name="Int. J. Syst. Evol. Microbiol.">
        <title>The Global Catalogue of Microorganisms (GCM) 10K type strain sequencing project: providing services to taxonomists for standard genome sequencing and annotation.</title>
        <authorList>
            <consortium name="The Broad Institute Genomics Platform"/>
            <consortium name="The Broad Institute Genome Sequencing Center for Infectious Disease"/>
            <person name="Wu L."/>
            <person name="Ma J."/>
        </authorList>
    </citation>
    <scope>NUCLEOTIDE SEQUENCE [LARGE SCALE GENOMIC DNA]</scope>
    <source>
        <strain evidence="5">JCM 14559</strain>
    </source>
</reference>
<sequence length="288" mass="29571">MTTDPRAAAPDATEPDATEPDAVTAAADRLLAAQATGVPCPPVRDLIGRTDVQAAYAVQQRVVRARTAGGGRVAGRKIGLTSPAVQAQLGVDRPDFGVLFADMQYPDGAAVPAGSILQPRAEAEIAFVLGADLADGDLTLEQVRAAVDHAVAAIEVCGSRIAGWDISFADTVADNASAGAYVLGTERRRLEGPDAFEPREAVMTMSVDGRQVSTGDGAACLGDPLLALQWLARQARDLGDPLRAGQVVLSGALGPMRAITPGSTVEAVVAPLGTVRFTLSGPTEGAQR</sequence>
<dbReference type="Pfam" id="PF01557">
    <property type="entry name" value="FAA_hydrolase"/>
    <property type="match status" value="1"/>
</dbReference>